<evidence type="ECO:0000313" key="2">
    <source>
        <dbReference type="EMBL" id="KAG2245692.1"/>
    </source>
</evidence>
<organism evidence="2 3">
    <name type="scientific">Brassica carinata</name>
    <name type="common">Ethiopian mustard</name>
    <name type="synonym">Abyssinian cabbage</name>
    <dbReference type="NCBI Taxonomy" id="52824"/>
    <lineage>
        <taxon>Eukaryota</taxon>
        <taxon>Viridiplantae</taxon>
        <taxon>Streptophyta</taxon>
        <taxon>Embryophyta</taxon>
        <taxon>Tracheophyta</taxon>
        <taxon>Spermatophyta</taxon>
        <taxon>Magnoliopsida</taxon>
        <taxon>eudicotyledons</taxon>
        <taxon>Gunneridae</taxon>
        <taxon>Pentapetalae</taxon>
        <taxon>rosids</taxon>
        <taxon>malvids</taxon>
        <taxon>Brassicales</taxon>
        <taxon>Brassicaceae</taxon>
        <taxon>Brassiceae</taxon>
        <taxon>Brassica</taxon>
    </lineage>
</organism>
<reference evidence="2 3" key="1">
    <citation type="submission" date="2020-02" db="EMBL/GenBank/DDBJ databases">
        <authorList>
            <person name="Ma Q."/>
            <person name="Huang Y."/>
            <person name="Song X."/>
            <person name="Pei D."/>
        </authorList>
    </citation>
    <scope>NUCLEOTIDE SEQUENCE [LARGE SCALE GENOMIC DNA]</scope>
    <source>
        <strain evidence="2">Sxm20200214</strain>
        <tissue evidence="2">Leaf</tissue>
    </source>
</reference>
<protein>
    <submittedName>
        <fullName evidence="2">Uncharacterized protein</fullName>
    </submittedName>
</protein>
<evidence type="ECO:0000256" key="1">
    <source>
        <dbReference type="SAM" id="MobiDB-lite"/>
    </source>
</evidence>
<sequence length="97" mass="10493">MLKLLSSTAHGVHHANPSSRVGSIPVKSPLFKALSQLTGWNRNPHELLSRRAFCSNQSDAAVDPKADVPNPEVSDTKSVVVSTTTTSLDDYQTFAFL</sequence>
<name>A0A8X7P7L6_BRACI</name>
<accession>A0A8X7P7L6</accession>
<keyword evidence="3" id="KW-1185">Reference proteome</keyword>
<dbReference type="AlphaFoldDB" id="A0A8X7P7L6"/>
<dbReference type="Proteomes" id="UP000886595">
    <property type="component" value="Unassembled WGS sequence"/>
</dbReference>
<feature type="region of interest" description="Disordered" evidence="1">
    <location>
        <begin position="1"/>
        <end position="23"/>
    </location>
</feature>
<comment type="caution">
    <text evidence="2">The sequence shown here is derived from an EMBL/GenBank/DDBJ whole genome shotgun (WGS) entry which is preliminary data.</text>
</comment>
<gene>
    <name evidence="2" type="ORF">Bca52824_085320</name>
</gene>
<proteinExistence type="predicted"/>
<dbReference type="EMBL" id="JAAMPC010000017">
    <property type="protein sequence ID" value="KAG2245692.1"/>
    <property type="molecule type" value="Genomic_DNA"/>
</dbReference>
<evidence type="ECO:0000313" key="3">
    <source>
        <dbReference type="Proteomes" id="UP000886595"/>
    </source>
</evidence>